<dbReference type="GO" id="GO:0003677">
    <property type="term" value="F:DNA binding"/>
    <property type="evidence" value="ECO:0007669"/>
    <property type="project" value="InterPro"/>
</dbReference>
<dbReference type="AlphaFoldDB" id="A0A372FQG5"/>
<proteinExistence type="predicted"/>
<keyword evidence="3" id="KW-1185">Reference proteome</keyword>
<evidence type="ECO:0000259" key="1">
    <source>
        <dbReference type="PROSITE" id="PS50943"/>
    </source>
</evidence>
<dbReference type="SUPFAM" id="SSF47413">
    <property type="entry name" value="lambda repressor-like DNA-binding domains"/>
    <property type="match status" value="1"/>
</dbReference>
<dbReference type="InterPro" id="IPR001387">
    <property type="entry name" value="Cro/C1-type_HTH"/>
</dbReference>
<evidence type="ECO:0000313" key="3">
    <source>
        <dbReference type="Proteomes" id="UP000262621"/>
    </source>
</evidence>
<evidence type="ECO:0000313" key="2">
    <source>
        <dbReference type="EMBL" id="RFS40501.1"/>
    </source>
</evidence>
<feature type="domain" description="HTH cro/C1-type" evidence="1">
    <location>
        <begin position="77"/>
        <end position="131"/>
    </location>
</feature>
<dbReference type="Gene3D" id="1.10.260.40">
    <property type="entry name" value="lambda repressor-like DNA-binding domains"/>
    <property type="match status" value="1"/>
</dbReference>
<name>A0A372FQG5_9ACTN</name>
<reference evidence="2 3" key="1">
    <citation type="submission" date="2018-08" db="EMBL/GenBank/DDBJ databases">
        <title>Verrucosispora craniellae sp. nov., isolated from a marine sponge in the South China Sea.</title>
        <authorList>
            <person name="Li L."/>
            <person name="Lin H.W."/>
        </authorList>
    </citation>
    <scope>NUCLEOTIDE SEQUENCE [LARGE SCALE GENOMIC DNA]</scope>
    <source>
        <strain evidence="2 3">LHW63014</strain>
    </source>
</reference>
<sequence length="156" mass="17694">MITSRRTEQRMDHPDFNGLHAKLTSIEDVVQAIVCLIADPPGDQAALRQQVRGLVEQGRRLPRVVPGQELRGYRHELQRMRRARGLTGRQVAAEAGWVTSKVYRIEQGQCGVSVTDMRFLARLYGADEATVRRLVDESRQGWTIGRRLPNRTHAPT</sequence>
<dbReference type="SMART" id="SM00530">
    <property type="entry name" value="HTH_XRE"/>
    <property type="match status" value="1"/>
</dbReference>
<gene>
    <name evidence="2" type="ORF">D0Q02_30410</name>
</gene>
<protein>
    <submittedName>
        <fullName evidence="2">XRE family transcriptional regulator</fullName>
    </submittedName>
</protein>
<dbReference type="CDD" id="cd00093">
    <property type="entry name" value="HTH_XRE"/>
    <property type="match status" value="1"/>
</dbReference>
<dbReference type="PROSITE" id="PS50943">
    <property type="entry name" value="HTH_CROC1"/>
    <property type="match status" value="1"/>
</dbReference>
<dbReference type="RefSeq" id="WP_117231330.1">
    <property type="nucleotide sequence ID" value="NZ_QVFU01000105.1"/>
</dbReference>
<dbReference type="InterPro" id="IPR010982">
    <property type="entry name" value="Lambda_DNA-bd_dom_sf"/>
</dbReference>
<dbReference type="Proteomes" id="UP000262621">
    <property type="component" value="Unassembled WGS sequence"/>
</dbReference>
<comment type="caution">
    <text evidence="2">The sequence shown here is derived from an EMBL/GenBank/DDBJ whole genome shotgun (WGS) entry which is preliminary data.</text>
</comment>
<dbReference type="EMBL" id="QVFU01000105">
    <property type="protein sequence ID" value="RFS40501.1"/>
    <property type="molecule type" value="Genomic_DNA"/>
</dbReference>
<dbReference type="OrthoDB" id="4966777at2"/>
<dbReference type="Pfam" id="PF13560">
    <property type="entry name" value="HTH_31"/>
    <property type="match status" value="1"/>
</dbReference>
<accession>A0A372FQG5</accession>
<organism evidence="2 3">
    <name type="scientific">Micromonospora craniellae</name>
    <dbReference type="NCBI Taxonomy" id="2294034"/>
    <lineage>
        <taxon>Bacteria</taxon>
        <taxon>Bacillati</taxon>
        <taxon>Actinomycetota</taxon>
        <taxon>Actinomycetes</taxon>
        <taxon>Micromonosporales</taxon>
        <taxon>Micromonosporaceae</taxon>
        <taxon>Micromonospora</taxon>
    </lineage>
</organism>